<dbReference type="PANTHER" id="PTHR14359">
    <property type="entry name" value="HOMO-OLIGOMERIC FLAVIN CONTAINING CYS DECARBOXYLASE FAMILY"/>
    <property type="match status" value="1"/>
</dbReference>
<dbReference type="Gene3D" id="3.40.50.1950">
    <property type="entry name" value="Flavin prenyltransferase-like"/>
    <property type="match status" value="1"/>
</dbReference>
<dbReference type="InterPro" id="IPR036551">
    <property type="entry name" value="Flavin_trans-like"/>
</dbReference>
<dbReference type="Pfam" id="PF04127">
    <property type="entry name" value="DFP"/>
    <property type="match status" value="1"/>
</dbReference>
<dbReference type="InterPro" id="IPR035929">
    <property type="entry name" value="CoaB-like_sf"/>
</dbReference>
<dbReference type="NCBIfam" id="TIGR00521">
    <property type="entry name" value="coaBC_dfp"/>
    <property type="match status" value="1"/>
</dbReference>
<keyword evidence="5" id="KW-0436">Ligase</keyword>
<name>A0A3B0ZBW3_9ZZZZ</name>
<protein>
    <submittedName>
        <fullName evidence="5">Phosphopantothenoylcysteine decarboxylase / Phosphopantothenoylcysteine synthetase</fullName>
        <ecNumber evidence="5">4.1.1.36</ecNumber>
        <ecNumber evidence="5">6.3.2.5</ecNumber>
    </submittedName>
</protein>
<dbReference type="EC" id="4.1.1.36" evidence="5"/>
<dbReference type="InterPro" id="IPR003382">
    <property type="entry name" value="Flavoprotein"/>
</dbReference>
<dbReference type="GO" id="GO:0015937">
    <property type="term" value="P:coenzyme A biosynthetic process"/>
    <property type="evidence" value="ECO:0007669"/>
    <property type="project" value="InterPro"/>
</dbReference>
<organism evidence="5">
    <name type="scientific">hydrothermal vent metagenome</name>
    <dbReference type="NCBI Taxonomy" id="652676"/>
    <lineage>
        <taxon>unclassified sequences</taxon>
        <taxon>metagenomes</taxon>
        <taxon>ecological metagenomes</taxon>
    </lineage>
</organism>
<dbReference type="InterPro" id="IPR005252">
    <property type="entry name" value="CoaBC"/>
</dbReference>
<evidence type="ECO:0000256" key="2">
    <source>
        <dbReference type="ARBA" id="ARBA00023239"/>
    </source>
</evidence>
<dbReference type="Gene3D" id="3.40.50.10300">
    <property type="entry name" value="CoaB-like"/>
    <property type="match status" value="1"/>
</dbReference>
<feature type="domain" description="DNA/pantothenate metabolism flavoprotein C-terminal" evidence="4">
    <location>
        <begin position="182"/>
        <end position="390"/>
    </location>
</feature>
<dbReference type="GO" id="GO:0004633">
    <property type="term" value="F:phosphopantothenoylcysteine decarboxylase activity"/>
    <property type="evidence" value="ECO:0007669"/>
    <property type="project" value="UniProtKB-EC"/>
</dbReference>
<keyword evidence="1" id="KW-0210">Decarboxylase</keyword>
<evidence type="ECO:0000256" key="1">
    <source>
        <dbReference type="ARBA" id="ARBA00022793"/>
    </source>
</evidence>
<proteinExistence type="inferred from homology"/>
<keyword evidence="2 5" id="KW-0456">Lyase</keyword>
<reference evidence="5" key="1">
    <citation type="submission" date="2018-06" db="EMBL/GenBank/DDBJ databases">
        <authorList>
            <person name="Zhirakovskaya E."/>
        </authorList>
    </citation>
    <scope>NUCLEOTIDE SEQUENCE</scope>
</reference>
<evidence type="ECO:0000259" key="3">
    <source>
        <dbReference type="Pfam" id="PF02441"/>
    </source>
</evidence>
<dbReference type="SUPFAM" id="SSF102645">
    <property type="entry name" value="CoaB-like"/>
    <property type="match status" value="1"/>
</dbReference>
<dbReference type="AlphaFoldDB" id="A0A3B0ZBW3"/>
<accession>A0A3B0ZBW3</accession>
<evidence type="ECO:0000313" key="5">
    <source>
        <dbReference type="EMBL" id="VAW83729.1"/>
    </source>
</evidence>
<dbReference type="GO" id="GO:0071513">
    <property type="term" value="C:phosphopantothenoylcysteine decarboxylase complex"/>
    <property type="evidence" value="ECO:0007669"/>
    <property type="project" value="TreeGrafter"/>
</dbReference>
<evidence type="ECO:0000259" key="4">
    <source>
        <dbReference type="Pfam" id="PF04127"/>
    </source>
</evidence>
<dbReference type="SUPFAM" id="SSF52507">
    <property type="entry name" value="Homo-oligomeric flavin-containing Cys decarboxylases, HFCD"/>
    <property type="match status" value="1"/>
</dbReference>
<dbReference type="EC" id="6.3.2.5" evidence="5"/>
<dbReference type="HAMAP" id="MF_02225">
    <property type="entry name" value="CoaBC"/>
    <property type="match status" value="1"/>
</dbReference>
<dbReference type="GO" id="GO:0004632">
    <property type="term" value="F:phosphopantothenate--cysteine ligase activity"/>
    <property type="evidence" value="ECO:0007669"/>
    <property type="project" value="UniProtKB-EC"/>
</dbReference>
<dbReference type="InterPro" id="IPR007085">
    <property type="entry name" value="DNA/pantothenate-metab_flavo_C"/>
</dbReference>
<dbReference type="EMBL" id="UOFO01000023">
    <property type="protein sequence ID" value="VAW83729.1"/>
    <property type="molecule type" value="Genomic_DNA"/>
</dbReference>
<dbReference type="GO" id="GO:0010181">
    <property type="term" value="F:FMN binding"/>
    <property type="evidence" value="ECO:0007669"/>
    <property type="project" value="InterPro"/>
</dbReference>
<dbReference type="Pfam" id="PF02441">
    <property type="entry name" value="Flavoprotein"/>
    <property type="match status" value="1"/>
</dbReference>
<gene>
    <name evidence="5" type="ORF">MNBD_GAMMA16-2334</name>
</gene>
<sequence length="401" mass="43365">MNKILLGITGGIAAYKSAELLRCLQRSGAEVRVVMSQAATQFITPLTFQALSGHAVHTDLFEAESTAGMDHIELARWADIVLIAPATADFIARLATGQANDVVTTVCLASSAPLYIAPTMNQFMWSNVATQENCAVLLKRGVNILGPAEGVQACGDIGHGRMLEAQDIALRVVDDDRASRPLAGVRALVTAGPTREPIDPVRYISNRSSGKMGYELAAALYDYGAEVLLVSGPVTIEASFGITRINVETAQDMHDVVQQKINDCDIFIAAAAVTDYRPRDQASNKTKKEQAELLIPLVLNPDVLAEGVGTANSIFSVGFAAETERVKEYAKLKLEKKKLDMIAANDVSIAGQGFDSDRNALTVIWRDGEKVFPVMTKHDLARQFVALIIEKYNEKSRSKNS</sequence>
<feature type="domain" description="Flavoprotein" evidence="3">
    <location>
        <begin position="3"/>
        <end position="174"/>
    </location>
</feature>
<dbReference type="PANTHER" id="PTHR14359:SF6">
    <property type="entry name" value="PHOSPHOPANTOTHENOYLCYSTEINE DECARBOXYLASE"/>
    <property type="match status" value="1"/>
</dbReference>
<dbReference type="GO" id="GO:0015941">
    <property type="term" value="P:pantothenate catabolic process"/>
    <property type="evidence" value="ECO:0007669"/>
    <property type="project" value="InterPro"/>
</dbReference>